<dbReference type="Proteomes" id="UP001240236">
    <property type="component" value="Unassembled WGS sequence"/>
</dbReference>
<keyword evidence="8" id="KW-0460">Magnesium</keyword>
<evidence type="ECO:0000256" key="4">
    <source>
        <dbReference type="ARBA" id="ARBA00022630"/>
    </source>
</evidence>
<evidence type="ECO:0000256" key="8">
    <source>
        <dbReference type="ARBA" id="ARBA00022842"/>
    </source>
</evidence>
<evidence type="ECO:0000256" key="5">
    <source>
        <dbReference type="ARBA" id="ARBA00022679"/>
    </source>
</evidence>
<keyword evidence="7" id="KW-0274">FAD</keyword>
<organism evidence="11 12">
    <name type="scientific">Catenuloplanes indicus</name>
    <dbReference type="NCBI Taxonomy" id="137267"/>
    <lineage>
        <taxon>Bacteria</taxon>
        <taxon>Bacillati</taxon>
        <taxon>Actinomycetota</taxon>
        <taxon>Actinomycetes</taxon>
        <taxon>Micromonosporales</taxon>
        <taxon>Micromonosporaceae</taxon>
        <taxon>Catenuloplanes</taxon>
    </lineage>
</organism>
<evidence type="ECO:0000313" key="12">
    <source>
        <dbReference type="Proteomes" id="UP001240236"/>
    </source>
</evidence>
<sequence>MSGPRVAPSRVAFPIWGTTALLLVTDEAALPEAERLLRTELDRIDAACSRFRADSELVRLTEQAGRAASISPLLTEILQAALRAASATNGLVDPTVGQAVIDLGYDRDYAALRGRALPEGEPLRPAPGWWRVQLDPDAGRVLVPRRILLDVGATGKAFAADRAAARIATLGCGALVSLGGDLATAGPAPDGGWLISVGDSHRAPAGATDPVVSITAGALATSSVTQRRWRRGGRQVHHIVDPRTGDVPAPVWRTVSVAAGSCVDANAAATASIIRGRGAPRWLANRGLPARLVAHDGAVTTSAGWPSDPVPAEVA</sequence>
<dbReference type="InterPro" id="IPR024932">
    <property type="entry name" value="ApbE"/>
</dbReference>
<dbReference type="EMBL" id="JAUSUZ010000001">
    <property type="protein sequence ID" value="MDQ0368768.1"/>
    <property type="molecule type" value="Genomic_DNA"/>
</dbReference>
<dbReference type="Gene3D" id="3.10.520.10">
    <property type="entry name" value="ApbE-like domains"/>
    <property type="match status" value="1"/>
</dbReference>
<gene>
    <name evidence="11" type="ORF">J2S42_005437</name>
</gene>
<evidence type="ECO:0000313" key="11">
    <source>
        <dbReference type="EMBL" id="MDQ0368768.1"/>
    </source>
</evidence>
<dbReference type="Pfam" id="PF02424">
    <property type="entry name" value="ApbE"/>
    <property type="match status" value="1"/>
</dbReference>
<evidence type="ECO:0000256" key="10">
    <source>
        <dbReference type="ARBA" id="ARBA00048540"/>
    </source>
</evidence>
<evidence type="ECO:0000256" key="6">
    <source>
        <dbReference type="ARBA" id="ARBA00022723"/>
    </source>
</evidence>
<accession>A0AAE3W2W8</accession>
<evidence type="ECO:0000256" key="9">
    <source>
        <dbReference type="ARBA" id="ARBA00031306"/>
    </source>
</evidence>
<dbReference type="AlphaFoldDB" id="A0AAE3W2W8"/>
<dbReference type="EC" id="2.7.1.180" evidence="2"/>
<keyword evidence="12" id="KW-1185">Reference proteome</keyword>
<dbReference type="InterPro" id="IPR003374">
    <property type="entry name" value="ApbE-like_sf"/>
</dbReference>
<dbReference type="PANTHER" id="PTHR30040">
    <property type="entry name" value="THIAMINE BIOSYNTHESIS LIPOPROTEIN APBE"/>
    <property type="match status" value="1"/>
</dbReference>
<keyword evidence="11" id="KW-0449">Lipoprotein</keyword>
<protein>
    <recommendedName>
        <fullName evidence="3">FAD:protein FMN transferase</fullName>
        <ecNumber evidence="2">2.7.1.180</ecNumber>
    </recommendedName>
    <alternativeName>
        <fullName evidence="9">Flavin transferase</fullName>
    </alternativeName>
</protein>
<proteinExistence type="predicted"/>
<keyword evidence="4" id="KW-0285">Flavoprotein</keyword>
<dbReference type="GO" id="GO:0016740">
    <property type="term" value="F:transferase activity"/>
    <property type="evidence" value="ECO:0007669"/>
    <property type="project" value="UniProtKB-KW"/>
</dbReference>
<comment type="catalytic activity">
    <reaction evidence="10">
        <text>L-threonyl-[protein] + FAD = FMN-L-threonyl-[protein] + AMP + H(+)</text>
        <dbReference type="Rhea" id="RHEA:36847"/>
        <dbReference type="Rhea" id="RHEA-COMP:11060"/>
        <dbReference type="Rhea" id="RHEA-COMP:11061"/>
        <dbReference type="ChEBI" id="CHEBI:15378"/>
        <dbReference type="ChEBI" id="CHEBI:30013"/>
        <dbReference type="ChEBI" id="CHEBI:57692"/>
        <dbReference type="ChEBI" id="CHEBI:74257"/>
        <dbReference type="ChEBI" id="CHEBI:456215"/>
        <dbReference type="EC" id="2.7.1.180"/>
    </reaction>
</comment>
<evidence type="ECO:0000256" key="2">
    <source>
        <dbReference type="ARBA" id="ARBA00011955"/>
    </source>
</evidence>
<evidence type="ECO:0000256" key="3">
    <source>
        <dbReference type="ARBA" id="ARBA00016337"/>
    </source>
</evidence>
<comment type="caution">
    <text evidence="11">The sequence shown here is derived from an EMBL/GenBank/DDBJ whole genome shotgun (WGS) entry which is preliminary data.</text>
</comment>
<keyword evidence="5" id="KW-0808">Transferase</keyword>
<keyword evidence="6" id="KW-0479">Metal-binding</keyword>
<evidence type="ECO:0000256" key="7">
    <source>
        <dbReference type="ARBA" id="ARBA00022827"/>
    </source>
</evidence>
<dbReference type="SUPFAM" id="SSF143631">
    <property type="entry name" value="ApbE-like"/>
    <property type="match status" value="1"/>
</dbReference>
<comment type="cofactor">
    <cofactor evidence="1">
        <name>Mg(2+)</name>
        <dbReference type="ChEBI" id="CHEBI:18420"/>
    </cofactor>
</comment>
<evidence type="ECO:0000256" key="1">
    <source>
        <dbReference type="ARBA" id="ARBA00001946"/>
    </source>
</evidence>
<dbReference type="RefSeq" id="WP_307243512.1">
    <property type="nucleotide sequence ID" value="NZ_JAUSUZ010000001.1"/>
</dbReference>
<dbReference type="PANTHER" id="PTHR30040:SF2">
    <property type="entry name" value="FAD:PROTEIN FMN TRANSFERASE"/>
    <property type="match status" value="1"/>
</dbReference>
<name>A0AAE3W2W8_9ACTN</name>
<reference evidence="11 12" key="1">
    <citation type="submission" date="2023-07" db="EMBL/GenBank/DDBJ databases">
        <title>Sequencing the genomes of 1000 actinobacteria strains.</title>
        <authorList>
            <person name="Klenk H.-P."/>
        </authorList>
    </citation>
    <scope>NUCLEOTIDE SEQUENCE [LARGE SCALE GENOMIC DNA]</scope>
    <source>
        <strain evidence="11 12">DSM 44709</strain>
    </source>
</reference>
<dbReference type="GO" id="GO:0046872">
    <property type="term" value="F:metal ion binding"/>
    <property type="evidence" value="ECO:0007669"/>
    <property type="project" value="UniProtKB-KW"/>
</dbReference>